<dbReference type="SUPFAM" id="SSF55248">
    <property type="entry name" value="PCD-like"/>
    <property type="match status" value="1"/>
</dbReference>
<feature type="region of interest" description="Disordered" evidence="5">
    <location>
        <begin position="108"/>
        <end position="139"/>
    </location>
</feature>
<dbReference type="EC" id="4.2.1.96" evidence="3"/>
<evidence type="ECO:0000313" key="6">
    <source>
        <dbReference type="EMBL" id="POW19945.1"/>
    </source>
</evidence>
<evidence type="ECO:0000256" key="1">
    <source>
        <dbReference type="ARBA" id="ARBA00001554"/>
    </source>
</evidence>
<dbReference type="GO" id="GO:0006729">
    <property type="term" value="P:tetrahydrobiopterin biosynthetic process"/>
    <property type="evidence" value="ECO:0007669"/>
    <property type="project" value="InterPro"/>
</dbReference>
<proteinExistence type="inferred from homology"/>
<dbReference type="Pfam" id="PF01329">
    <property type="entry name" value="Pterin_4a"/>
    <property type="match status" value="1"/>
</dbReference>
<dbReference type="VEuPathDB" id="FungiDB:PSHT_04108"/>
<evidence type="ECO:0000256" key="2">
    <source>
        <dbReference type="ARBA" id="ARBA00006472"/>
    </source>
</evidence>
<dbReference type="VEuPathDB" id="FungiDB:PSTT_04677"/>
<name>A0A2S4WDT6_9BASI</name>
<reference evidence="6 7" key="1">
    <citation type="submission" date="2017-12" db="EMBL/GenBank/DDBJ databases">
        <title>Gene loss provides genomic basis for host adaptation in cereal stripe rust fungi.</title>
        <authorList>
            <person name="Xia C."/>
        </authorList>
    </citation>
    <scope>NUCLEOTIDE SEQUENCE [LARGE SCALE GENOMIC DNA]</scope>
    <source>
        <strain evidence="6 7">93TX-2</strain>
    </source>
</reference>
<feature type="compositionally biased region" description="Polar residues" evidence="5">
    <location>
        <begin position="125"/>
        <end position="135"/>
    </location>
</feature>
<sequence>MACSRAGTTDSFAQLFDGGLISRTIRPPESSINSIHKKFNTRLQKESIVKNARDNSLARLSEDQTGPHGHLPDRQTSGVDLTMKRPTIQSPTTERFHSSSDDAYADLSRRKHESKDARADDKPTTNKLPRTYTTRESVEEALRSDRYASLAGSGWRIDDITLPDQSAVVVLRKDFPANQPFRSWHEILDWLQNDVRPIADELDHHPDISITQFNHLRLTLFTHSLQAITPRDFRLALRIQESIPQKRRVF</sequence>
<comment type="caution">
    <text evidence="6">The sequence shown here is derived from an EMBL/GenBank/DDBJ whole genome shotgun (WGS) entry which is preliminary data.</text>
</comment>
<evidence type="ECO:0000256" key="4">
    <source>
        <dbReference type="ARBA" id="ARBA00023239"/>
    </source>
</evidence>
<dbReference type="GO" id="GO:0008124">
    <property type="term" value="F:4-alpha-hydroxytetrahydrobiopterin dehydratase activity"/>
    <property type="evidence" value="ECO:0007669"/>
    <property type="project" value="UniProtKB-EC"/>
</dbReference>
<dbReference type="InterPro" id="IPR036428">
    <property type="entry name" value="PCD_sf"/>
</dbReference>
<evidence type="ECO:0000256" key="5">
    <source>
        <dbReference type="SAM" id="MobiDB-lite"/>
    </source>
</evidence>
<reference evidence="7" key="3">
    <citation type="journal article" date="2018" name="Mol. Plant Microbe Interact.">
        <title>Genome sequence resources for the wheat stripe rust pathogen (Puccinia striiformis f. sp. tritici) and the barley stripe rust pathogen (Puccinia striiformis f. sp. hordei).</title>
        <authorList>
            <person name="Xia C."/>
            <person name="Wang M."/>
            <person name="Yin C."/>
            <person name="Cornejo O.E."/>
            <person name="Hulbert S.H."/>
            <person name="Chen X."/>
        </authorList>
    </citation>
    <scope>NUCLEOTIDE SEQUENCE [LARGE SCALE GENOMIC DNA]</scope>
    <source>
        <strain evidence="7">93TX-2</strain>
    </source>
</reference>
<dbReference type="InterPro" id="IPR001533">
    <property type="entry name" value="Pterin_deHydtase"/>
</dbReference>
<evidence type="ECO:0000313" key="7">
    <source>
        <dbReference type="Proteomes" id="UP000238274"/>
    </source>
</evidence>
<dbReference type="Gene3D" id="3.30.1360.20">
    <property type="entry name" value="Transcriptional coactivator/pterin dehydratase"/>
    <property type="match status" value="1"/>
</dbReference>
<evidence type="ECO:0000256" key="3">
    <source>
        <dbReference type="ARBA" id="ARBA00013252"/>
    </source>
</evidence>
<reference evidence="7" key="2">
    <citation type="journal article" date="2018" name="BMC Genomics">
        <title>Genomic insights into host adaptation between the wheat stripe rust pathogen (Puccinia striiformis f. sp. tritici) and the barley stripe rust pathogen (Puccinia striiformis f. sp. hordei).</title>
        <authorList>
            <person name="Xia C."/>
            <person name="Wang M."/>
            <person name="Yin C."/>
            <person name="Cornejo O.E."/>
            <person name="Hulbert S.H."/>
            <person name="Chen X."/>
        </authorList>
    </citation>
    <scope>NUCLEOTIDE SEQUENCE [LARGE SCALE GENOMIC DNA]</scope>
    <source>
        <strain evidence="7">93TX-2</strain>
    </source>
</reference>
<protein>
    <recommendedName>
        <fullName evidence="3">4a-hydroxytetrahydrobiopterin dehydratase</fullName>
        <ecNumber evidence="3">4.2.1.96</ecNumber>
    </recommendedName>
</protein>
<feature type="compositionally biased region" description="Basic and acidic residues" evidence="5">
    <location>
        <begin position="113"/>
        <end position="124"/>
    </location>
</feature>
<keyword evidence="4" id="KW-0456">Lyase</keyword>
<gene>
    <name evidence="6" type="ORF">PSHT_04108</name>
</gene>
<dbReference type="Proteomes" id="UP000238274">
    <property type="component" value="Unassembled WGS sequence"/>
</dbReference>
<dbReference type="EMBL" id="PKSM01000040">
    <property type="protein sequence ID" value="POW19945.1"/>
    <property type="molecule type" value="Genomic_DNA"/>
</dbReference>
<comment type="catalytic activity">
    <reaction evidence="1">
        <text>(4aS,6R)-4a-hydroxy-L-erythro-5,6,7,8-tetrahydrobiopterin = (6R)-L-erythro-6,7-dihydrobiopterin + H2O</text>
        <dbReference type="Rhea" id="RHEA:11920"/>
        <dbReference type="ChEBI" id="CHEBI:15377"/>
        <dbReference type="ChEBI" id="CHEBI:15642"/>
        <dbReference type="ChEBI" id="CHEBI:43120"/>
        <dbReference type="EC" id="4.2.1.96"/>
    </reaction>
</comment>
<dbReference type="AlphaFoldDB" id="A0A2S4WDT6"/>
<keyword evidence="7" id="KW-1185">Reference proteome</keyword>
<organism evidence="6 7">
    <name type="scientific">Puccinia striiformis</name>
    <dbReference type="NCBI Taxonomy" id="27350"/>
    <lineage>
        <taxon>Eukaryota</taxon>
        <taxon>Fungi</taxon>
        <taxon>Dikarya</taxon>
        <taxon>Basidiomycota</taxon>
        <taxon>Pucciniomycotina</taxon>
        <taxon>Pucciniomycetes</taxon>
        <taxon>Pucciniales</taxon>
        <taxon>Pucciniaceae</taxon>
        <taxon>Puccinia</taxon>
    </lineage>
</organism>
<dbReference type="OrthoDB" id="277398at2759"/>
<accession>A0A2S4WDT6</accession>
<comment type="similarity">
    <text evidence="2">Belongs to the pterin-4-alpha-carbinolamine dehydratase family.</text>
</comment>
<feature type="region of interest" description="Disordered" evidence="5">
    <location>
        <begin position="60"/>
        <end position="82"/>
    </location>
</feature>